<organism evidence="3 4">
    <name type="scientific">Marasmiellus scandens</name>
    <dbReference type="NCBI Taxonomy" id="2682957"/>
    <lineage>
        <taxon>Eukaryota</taxon>
        <taxon>Fungi</taxon>
        <taxon>Dikarya</taxon>
        <taxon>Basidiomycota</taxon>
        <taxon>Agaricomycotina</taxon>
        <taxon>Agaricomycetes</taxon>
        <taxon>Agaricomycetidae</taxon>
        <taxon>Agaricales</taxon>
        <taxon>Marasmiineae</taxon>
        <taxon>Omphalotaceae</taxon>
        <taxon>Marasmiellus</taxon>
    </lineage>
</organism>
<name>A0ABR1ITC2_9AGAR</name>
<evidence type="ECO:0000256" key="2">
    <source>
        <dbReference type="SAM" id="MobiDB-lite"/>
    </source>
</evidence>
<keyword evidence="1" id="KW-0175">Coiled coil</keyword>
<sequence>MSASSLHRQSSNSETRQLQLVLKERNVLLRKCEALTAERDQFNAEIDSLKTSNNVLQQENSLLQRKLHNLQRELGDPATFSSLFPSSSGLTLMSDLNASTPKKSASNASARIETVLESDESDSDLSEVSTLSPWLDQDLIELVQPSSLFSISSSERVTRRPPRTTLETQSDESDGELLEAPPLLSVFFGAGPVGRQYQPEIQIDIGSDDSDRESEPRRAIRRQVPLSPPTSPLVSLAPRVINGRKTSRLSTTFPSAARTSTISTSSALPAVSISTSLKRKRIEHSSDDEDTSQGHKVACFSTHFKAMLLHRLKTRTRDVGNSLVARYSRSLSVDERVTILLRQCLRDIILTVPQTRTGGRGELSYLSLSNAVRQDIDAYDDLFTEIKLSKIWSCCQYKVASRKDFDAAFNHLFPPHDEIVSPNSQGYIRCDYFRLWLNIRNTSGSLIMRMELKQKFSKLLWIPQASRDRLWNTSQNNAPYFARLPPGSNGPAPRILIRRRPEW</sequence>
<keyword evidence="4" id="KW-1185">Reference proteome</keyword>
<protein>
    <submittedName>
        <fullName evidence="3">Uncharacterized protein</fullName>
    </submittedName>
</protein>
<reference evidence="3 4" key="1">
    <citation type="submission" date="2024-01" db="EMBL/GenBank/DDBJ databases">
        <title>A draft genome for the cacao thread blight pathogen Marasmiellus scandens.</title>
        <authorList>
            <person name="Baruah I.K."/>
            <person name="Leung J."/>
            <person name="Bukari Y."/>
            <person name="Amoako-Attah I."/>
            <person name="Meinhardt L.W."/>
            <person name="Bailey B.A."/>
            <person name="Cohen S.P."/>
        </authorList>
    </citation>
    <scope>NUCLEOTIDE SEQUENCE [LARGE SCALE GENOMIC DNA]</scope>
    <source>
        <strain evidence="3 4">GH-19</strain>
    </source>
</reference>
<gene>
    <name evidence="3" type="ORF">VKT23_017083</name>
</gene>
<feature type="region of interest" description="Disordered" evidence="2">
    <location>
        <begin position="153"/>
        <end position="176"/>
    </location>
</feature>
<evidence type="ECO:0000313" key="3">
    <source>
        <dbReference type="EMBL" id="KAK7440445.1"/>
    </source>
</evidence>
<evidence type="ECO:0000313" key="4">
    <source>
        <dbReference type="Proteomes" id="UP001498398"/>
    </source>
</evidence>
<proteinExistence type="predicted"/>
<feature type="region of interest" description="Disordered" evidence="2">
    <location>
        <begin position="202"/>
        <end position="235"/>
    </location>
</feature>
<feature type="coiled-coil region" evidence="1">
    <location>
        <begin position="25"/>
        <end position="73"/>
    </location>
</feature>
<comment type="caution">
    <text evidence="3">The sequence shown here is derived from an EMBL/GenBank/DDBJ whole genome shotgun (WGS) entry which is preliminary data.</text>
</comment>
<evidence type="ECO:0000256" key="1">
    <source>
        <dbReference type="SAM" id="Coils"/>
    </source>
</evidence>
<dbReference type="Proteomes" id="UP001498398">
    <property type="component" value="Unassembled WGS sequence"/>
</dbReference>
<accession>A0ABR1ITC2</accession>
<dbReference type="EMBL" id="JBANRG010000068">
    <property type="protein sequence ID" value="KAK7440445.1"/>
    <property type="molecule type" value="Genomic_DNA"/>
</dbReference>